<keyword evidence="6 12" id="KW-1133">Transmembrane helix</keyword>
<evidence type="ECO:0000256" key="6">
    <source>
        <dbReference type="ARBA" id="ARBA00022989"/>
    </source>
</evidence>
<reference evidence="13 14" key="1">
    <citation type="journal article" date="2022" name="Nat. Ecol. Evol.">
        <title>A masculinizing supergene underlies an exaggerated male reproductive morph in a spider.</title>
        <authorList>
            <person name="Hendrickx F."/>
            <person name="De Corte Z."/>
            <person name="Sonet G."/>
            <person name="Van Belleghem S.M."/>
            <person name="Kostlbacher S."/>
            <person name="Vangestel C."/>
        </authorList>
    </citation>
    <scope>NUCLEOTIDE SEQUENCE [LARGE SCALE GENOMIC DNA]</scope>
    <source>
        <strain evidence="13">W744_W776</strain>
    </source>
</reference>
<keyword evidence="10 11" id="KW-0275">Fatty acid biosynthesis</keyword>
<dbReference type="CDD" id="cd03505">
    <property type="entry name" value="Delta9-FADS-like"/>
    <property type="match status" value="1"/>
</dbReference>
<evidence type="ECO:0000256" key="10">
    <source>
        <dbReference type="ARBA" id="ARBA00023160"/>
    </source>
</evidence>
<feature type="transmembrane region" description="Helical" evidence="12">
    <location>
        <begin position="74"/>
        <end position="97"/>
    </location>
</feature>
<feature type="transmembrane region" description="Helical" evidence="12">
    <location>
        <begin position="48"/>
        <end position="68"/>
    </location>
</feature>
<evidence type="ECO:0000256" key="1">
    <source>
        <dbReference type="ARBA" id="ARBA00004141"/>
    </source>
</evidence>
<dbReference type="AlphaFoldDB" id="A0AAV6V340"/>
<keyword evidence="7 11" id="KW-0560">Oxidoreductase</keyword>
<evidence type="ECO:0000256" key="2">
    <source>
        <dbReference type="ARBA" id="ARBA00009295"/>
    </source>
</evidence>
<evidence type="ECO:0000256" key="7">
    <source>
        <dbReference type="ARBA" id="ARBA00023002"/>
    </source>
</evidence>
<comment type="similarity">
    <text evidence="2 11">Belongs to the fatty acid desaturase type 1 family.</text>
</comment>
<keyword evidence="8" id="KW-0443">Lipid metabolism</keyword>
<dbReference type="GO" id="GO:0005789">
    <property type="term" value="C:endoplasmic reticulum membrane"/>
    <property type="evidence" value="ECO:0007669"/>
    <property type="project" value="TreeGrafter"/>
</dbReference>
<evidence type="ECO:0000313" key="14">
    <source>
        <dbReference type="Proteomes" id="UP000827092"/>
    </source>
</evidence>
<evidence type="ECO:0000256" key="5">
    <source>
        <dbReference type="ARBA" id="ARBA00022832"/>
    </source>
</evidence>
<dbReference type="PRINTS" id="PR00075">
    <property type="entry name" value="FACDDSATRASE"/>
</dbReference>
<sequence length="417" mass="48193">MTSSTQSNVKISAKVYFYLLKMAPDTTVVHETTVQGKSPEKSEYKTQVVWFNVLLFIYLHGSFLYGFYLGLTQAFVQTCVFAYIYGNLGGLGITAGAHRLWSHRSYKAKWPLRAFLSILSSIAAQEATMIGKGAEDVYQACYFLTTRRHRNSAKYVTLFFHERHLRSERGARIHLRPTHKLTPRPSADPHNIKRGFFFAHMGWLMCRKHPDVANKGKTVYLDDLWDDPVVRFQRKYYIPMVLFFSFYLPTVLPVWLWGETYWNAFFIAGMTRYCFSLNVTWLVNSAAHRFGDQPFDKYIEAKENSFVAFFAHGEGWHNYHHVFPWDYSTSELGYTLNLSKIFIDLMATIGQAYDLKTAHPEMIKSRKLKTGDGTRMKSVVLRDRVLVKNKSISSAYLRKGSEKLVGGLEPVFVFMNL</sequence>
<evidence type="ECO:0000256" key="9">
    <source>
        <dbReference type="ARBA" id="ARBA00023136"/>
    </source>
</evidence>
<comment type="cofactor">
    <cofactor evidence="11">
        <name>Fe(2+)</name>
        <dbReference type="ChEBI" id="CHEBI:29033"/>
    </cofactor>
</comment>
<evidence type="ECO:0000256" key="3">
    <source>
        <dbReference type="ARBA" id="ARBA00022516"/>
    </source>
</evidence>
<dbReference type="GO" id="GO:0006636">
    <property type="term" value="P:unsaturated fatty acid biosynthetic process"/>
    <property type="evidence" value="ECO:0007669"/>
    <property type="project" value="TreeGrafter"/>
</dbReference>
<evidence type="ECO:0000256" key="12">
    <source>
        <dbReference type="SAM" id="Phobius"/>
    </source>
</evidence>
<keyword evidence="9 12" id="KW-0472">Membrane</keyword>
<evidence type="ECO:0000256" key="8">
    <source>
        <dbReference type="ARBA" id="ARBA00023098"/>
    </source>
</evidence>
<keyword evidence="4 11" id="KW-0812">Transmembrane</keyword>
<evidence type="ECO:0000313" key="13">
    <source>
        <dbReference type="EMBL" id="KAG8190299.1"/>
    </source>
</evidence>
<evidence type="ECO:0000256" key="11">
    <source>
        <dbReference type="RuleBase" id="RU000581"/>
    </source>
</evidence>
<dbReference type="GO" id="GO:0005506">
    <property type="term" value="F:iron ion binding"/>
    <property type="evidence" value="ECO:0007669"/>
    <property type="project" value="TreeGrafter"/>
</dbReference>
<dbReference type="PANTHER" id="PTHR11351">
    <property type="entry name" value="ACYL-COA DESATURASE"/>
    <property type="match status" value="1"/>
</dbReference>
<organism evidence="13 14">
    <name type="scientific">Oedothorax gibbosus</name>
    <dbReference type="NCBI Taxonomy" id="931172"/>
    <lineage>
        <taxon>Eukaryota</taxon>
        <taxon>Metazoa</taxon>
        <taxon>Ecdysozoa</taxon>
        <taxon>Arthropoda</taxon>
        <taxon>Chelicerata</taxon>
        <taxon>Arachnida</taxon>
        <taxon>Araneae</taxon>
        <taxon>Araneomorphae</taxon>
        <taxon>Entelegynae</taxon>
        <taxon>Araneoidea</taxon>
        <taxon>Linyphiidae</taxon>
        <taxon>Erigoninae</taxon>
        <taxon>Oedothorax</taxon>
    </lineage>
</organism>
<dbReference type="PANTHER" id="PTHR11351:SF31">
    <property type="entry name" value="DESATURASE 1, ISOFORM A-RELATED"/>
    <property type="match status" value="1"/>
</dbReference>
<comment type="domain">
    <text evidence="11">The histidine box domains are involved in binding the catalytic metal ions.</text>
</comment>
<gene>
    <name evidence="13" type="ORF">JTE90_012587</name>
</gene>
<dbReference type="Proteomes" id="UP000827092">
    <property type="component" value="Unassembled WGS sequence"/>
</dbReference>
<keyword evidence="5" id="KW-0276">Fatty acid metabolism</keyword>
<comment type="subcellular location">
    <subcellularLocation>
        <location evidence="1">Membrane</location>
        <topology evidence="1">Multi-pass membrane protein</topology>
    </subcellularLocation>
</comment>
<dbReference type="EMBL" id="JAFNEN010000187">
    <property type="protein sequence ID" value="KAG8190299.1"/>
    <property type="molecule type" value="Genomic_DNA"/>
</dbReference>
<keyword evidence="14" id="KW-1185">Reference proteome</keyword>
<protein>
    <submittedName>
        <fullName evidence="13">Uncharacterized protein</fullName>
    </submittedName>
</protein>
<accession>A0AAV6V340</accession>
<feature type="transmembrane region" description="Helical" evidence="12">
    <location>
        <begin position="236"/>
        <end position="258"/>
    </location>
</feature>
<dbReference type="GO" id="GO:0004768">
    <property type="term" value="F:stearoyl-CoA 9-desaturase activity"/>
    <property type="evidence" value="ECO:0007669"/>
    <property type="project" value="TreeGrafter"/>
</dbReference>
<dbReference type="InterPro" id="IPR015876">
    <property type="entry name" value="Acyl-CoA_DS"/>
</dbReference>
<evidence type="ECO:0000256" key="4">
    <source>
        <dbReference type="ARBA" id="ARBA00022692"/>
    </source>
</evidence>
<proteinExistence type="inferred from homology"/>
<name>A0AAV6V340_9ARAC</name>
<keyword evidence="3 11" id="KW-0444">Lipid biosynthesis</keyword>
<comment type="caution">
    <text evidence="13">The sequence shown here is derived from an EMBL/GenBank/DDBJ whole genome shotgun (WGS) entry which is preliminary data.</text>
</comment>